<keyword evidence="1" id="KW-0812">Transmembrane</keyword>
<comment type="caution">
    <text evidence="2">The sequence shown here is derived from an EMBL/GenBank/DDBJ whole genome shotgun (WGS) entry which is preliminary data.</text>
</comment>
<dbReference type="RefSeq" id="WP_345332248.1">
    <property type="nucleotide sequence ID" value="NZ_BAABJI010000002.1"/>
</dbReference>
<keyword evidence="3" id="KW-1185">Reference proteome</keyword>
<protein>
    <recommendedName>
        <fullName evidence="4">AtpZ/AtpI family protein</fullName>
    </recommendedName>
</protein>
<name>A0ABP9G1B2_9SPHI</name>
<keyword evidence="1" id="KW-1133">Transmembrane helix</keyword>
<keyword evidence="1" id="KW-0472">Membrane</keyword>
<dbReference type="EMBL" id="BAABJI010000002">
    <property type="protein sequence ID" value="GAA4924344.1"/>
    <property type="molecule type" value="Genomic_DNA"/>
</dbReference>
<proteinExistence type="predicted"/>
<organism evidence="2 3">
    <name type="scientific">Mucilaginibacter defluvii</name>
    <dbReference type="NCBI Taxonomy" id="1196019"/>
    <lineage>
        <taxon>Bacteria</taxon>
        <taxon>Pseudomonadati</taxon>
        <taxon>Bacteroidota</taxon>
        <taxon>Sphingobacteriia</taxon>
        <taxon>Sphingobacteriales</taxon>
        <taxon>Sphingobacteriaceae</taxon>
        <taxon>Mucilaginibacter</taxon>
    </lineage>
</organism>
<sequence>MSHHHHSHKQEEEAKKNDYIYFVVALISGMFVGAIVDRGLIYIPVGGVLGLLTAALFIKFLVRGRENV</sequence>
<dbReference type="Proteomes" id="UP001501436">
    <property type="component" value="Unassembled WGS sequence"/>
</dbReference>
<feature type="transmembrane region" description="Helical" evidence="1">
    <location>
        <begin position="20"/>
        <end position="36"/>
    </location>
</feature>
<gene>
    <name evidence="2" type="ORF">GCM10023313_30900</name>
</gene>
<evidence type="ECO:0000313" key="2">
    <source>
        <dbReference type="EMBL" id="GAA4924344.1"/>
    </source>
</evidence>
<reference evidence="3" key="1">
    <citation type="journal article" date="2019" name="Int. J. Syst. Evol. Microbiol.">
        <title>The Global Catalogue of Microorganisms (GCM) 10K type strain sequencing project: providing services to taxonomists for standard genome sequencing and annotation.</title>
        <authorList>
            <consortium name="The Broad Institute Genomics Platform"/>
            <consortium name="The Broad Institute Genome Sequencing Center for Infectious Disease"/>
            <person name="Wu L."/>
            <person name="Ma J."/>
        </authorList>
    </citation>
    <scope>NUCLEOTIDE SEQUENCE [LARGE SCALE GENOMIC DNA]</scope>
    <source>
        <strain evidence="3">JCM 18283</strain>
    </source>
</reference>
<evidence type="ECO:0000313" key="3">
    <source>
        <dbReference type="Proteomes" id="UP001501436"/>
    </source>
</evidence>
<evidence type="ECO:0000256" key="1">
    <source>
        <dbReference type="SAM" id="Phobius"/>
    </source>
</evidence>
<feature type="transmembrane region" description="Helical" evidence="1">
    <location>
        <begin position="42"/>
        <end position="62"/>
    </location>
</feature>
<evidence type="ECO:0008006" key="4">
    <source>
        <dbReference type="Google" id="ProtNLM"/>
    </source>
</evidence>
<accession>A0ABP9G1B2</accession>